<protein>
    <recommendedName>
        <fullName evidence="6">Importin subunit beta-1/Transportin-1-like TPR repeats domain-containing protein</fullName>
    </recommendedName>
</protein>
<dbReference type="OrthoDB" id="10263328at2759"/>
<dbReference type="VEuPathDB" id="TrichDB:TRFO_18448"/>
<dbReference type="PANTHER" id="PTHR10527">
    <property type="entry name" value="IMPORTIN BETA"/>
    <property type="match status" value="1"/>
</dbReference>
<evidence type="ECO:0000313" key="8">
    <source>
        <dbReference type="Proteomes" id="UP000179807"/>
    </source>
</evidence>
<comment type="subcellular location">
    <subcellularLocation>
        <location evidence="1">Cytoplasm</location>
    </subcellularLocation>
</comment>
<evidence type="ECO:0000259" key="6">
    <source>
        <dbReference type="Pfam" id="PF25574"/>
    </source>
</evidence>
<sequence length="884" mass="101957">MEPDLPDHLAKLIGTQSTDEKTREEASSYVSNLLANDCPNLYRLSCSTILSNESPIQAVKLSYILIWQSSFFLLHNWKGFLPDQRNRMKDAILRGLFLPDQSIRDLAAHALCLIGQCDIPFGFQNDIFQVLSTPICNQQYQPCCTIGCFVALKELVLQNLLSPEYPNYFNSGQTISHAYNFIMSNFTVFEVIDFIDFLKSFSVILPFYKEFFHNADTRNEMLNLMNNVFSTMQKPVHDALYDLLIEIFYCFYDDILNNMANIFGITSNSLVLFNNPDLIYPAILFWHKVAKFEIQRVKFIQNRMNKKHNIIYLGVVEKSSPNLVNPFLAIIYKFTTEVIEEDNFNDINLCEVASDCLRKFSALTSNVFDQLTPYFKEKIASTDWKERQSALYAIWCMSKHQTHDINISREENVKITFSLTNFYQTIALTEVMKCFNDDHVANKVLSLSILEVIFRLSAEISQNIHQIRSIKVFFNQAFYDQKVLRTDIPSIIAGKICDIIRSIAKHNKKKQSEGFCTFYSDFVNLLFLVFHRNDIIDPILGFKCTETICQLFSAAPDDMCGLLIEKLQEILSFLQRIFDNKEQLFENGSDVQQHIKQCCVIIFSVVKRMGPGIAPHCESIMNCLLRCLTMKSIIIQEEALISLTAMIRSLQSSIQLYIPQIVEIFELSQESGISEIIESSAYTITNLYKCVTSEMIIYNQRVFSRLFTQVQDQNLILKTRISLLFAIGNIISFLGISSEPFLTPFAIQLSHYLSIPINPLYSGDIENCSNTYPILLDGFYILFEVSQNLPFFVEYIKNFKEVMKIFDNISKYPQMMTQNMAISSLKLIHIILSNIEIICSISQRIRALMHGRKIKGIVQLIMKSNYENEINEFAHDVFDMLNRC</sequence>
<dbReference type="Gene3D" id="1.25.10.10">
    <property type="entry name" value="Leucine-rich Repeat Variant"/>
    <property type="match status" value="1"/>
</dbReference>
<comment type="caution">
    <text evidence="7">The sequence shown here is derived from an EMBL/GenBank/DDBJ whole genome shotgun (WGS) entry which is preliminary data.</text>
</comment>
<dbReference type="InterPro" id="IPR040122">
    <property type="entry name" value="Importin_beta"/>
</dbReference>
<feature type="domain" description="Importin subunit beta-1/Transportin-1-like TPR repeats" evidence="6">
    <location>
        <begin position="500"/>
        <end position="746"/>
    </location>
</feature>
<keyword evidence="2" id="KW-0813">Transport</keyword>
<dbReference type="AlphaFoldDB" id="A0A1J4KLR6"/>
<proteinExistence type="predicted"/>
<evidence type="ECO:0000256" key="4">
    <source>
        <dbReference type="ARBA" id="ARBA00022737"/>
    </source>
</evidence>
<keyword evidence="4" id="KW-0677">Repeat</keyword>
<dbReference type="InterPro" id="IPR058584">
    <property type="entry name" value="IMB1_TNPO1-like_TPR"/>
</dbReference>
<organism evidence="7 8">
    <name type="scientific">Tritrichomonas foetus</name>
    <dbReference type="NCBI Taxonomy" id="1144522"/>
    <lineage>
        <taxon>Eukaryota</taxon>
        <taxon>Metamonada</taxon>
        <taxon>Parabasalia</taxon>
        <taxon>Tritrichomonadida</taxon>
        <taxon>Tritrichomonadidae</taxon>
        <taxon>Tritrichomonas</taxon>
    </lineage>
</organism>
<keyword evidence="3" id="KW-0963">Cytoplasm</keyword>
<evidence type="ECO:0000256" key="5">
    <source>
        <dbReference type="ARBA" id="ARBA00022927"/>
    </source>
</evidence>
<name>A0A1J4KLR6_9EUKA</name>
<dbReference type="EMBL" id="MLAK01000576">
    <property type="protein sequence ID" value="OHT11880.1"/>
    <property type="molecule type" value="Genomic_DNA"/>
</dbReference>
<dbReference type="RefSeq" id="XP_068365016.1">
    <property type="nucleotide sequence ID" value="XM_068500188.1"/>
</dbReference>
<evidence type="ECO:0000313" key="7">
    <source>
        <dbReference type="EMBL" id="OHT11880.1"/>
    </source>
</evidence>
<keyword evidence="5" id="KW-0653">Protein transport</keyword>
<dbReference type="Proteomes" id="UP000179807">
    <property type="component" value="Unassembled WGS sequence"/>
</dbReference>
<dbReference type="InterPro" id="IPR016024">
    <property type="entry name" value="ARM-type_fold"/>
</dbReference>
<dbReference type="InterPro" id="IPR011989">
    <property type="entry name" value="ARM-like"/>
</dbReference>
<dbReference type="GO" id="GO:0006606">
    <property type="term" value="P:protein import into nucleus"/>
    <property type="evidence" value="ECO:0007669"/>
    <property type="project" value="InterPro"/>
</dbReference>
<gene>
    <name evidence="7" type="ORF">TRFO_18448</name>
</gene>
<evidence type="ECO:0000256" key="2">
    <source>
        <dbReference type="ARBA" id="ARBA00022448"/>
    </source>
</evidence>
<keyword evidence="8" id="KW-1185">Reference proteome</keyword>
<dbReference type="Pfam" id="PF25574">
    <property type="entry name" value="TPR_IMB1"/>
    <property type="match status" value="1"/>
</dbReference>
<dbReference type="GO" id="GO:0005737">
    <property type="term" value="C:cytoplasm"/>
    <property type="evidence" value="ECO:0007669"/>
    <property type="project" value="UniProtKB-SubCell"/>
</dbReference>
<accession>A0A1J4KLR6</accession>
<reference evidence="7" key="1">
    <citation type="submission" date="2016-10" db="EMBL/GenBank/DDBJ databases">
        <authorList>
            <person name="Benchimol M."/>
            <person name="Almeida L.G."/>
            <person name="Vasconcelos A.T."/>
            <person name="Perreira-Neves A."/>
            <person name="Rosa I.A."/>
            <person name="Tasca T."/>
            <person name="Bogo M.R."/>
            <person name="de Souza W."/>
        </authorList>
    </citation>
    <scope>NUCLEOTIDE SEQUENCE [LARGE SCALE GENOMIC DNA]</scope>
    <source>
        <strain evidence="7">K</strain>
    </source>
</reference>
<dbReference type="SUPFAM" id="SSF48371">
    <property type="entry name" value="ARM repeat"/>
    <property type="match status" value="1"/>
</dbReference>
<dbReference type="GeneID" id="94834892"/>
<evidence type="ECO:0000256" key="3">
    <source>
        <dbReference type="ARBA" id="ARBA00022490"/>
    </source>
</evidence>
<evidence type="ECO:0000256" key="1">
    <source>
        <dbReference type="ARBA" id="ARBA00004496"/>
    </source>
</evidence>